<dbReference type="Proteomes" id="UP000005239">
    <property type="component" value="Unassembled WGS sequence"/>
</dbReference>
<proteinExistence type="predicted"/>
<dbReference type="InterPro" id="IPR019423">
    <property type="entry name" value="7TM_GPCR_serpentine_rcpt_Srj"/>
</dbReference>
<dbReference type="InterPro" id="IPR013083">
    <property type="entry name" value="Znf_RING/FYVE/PHD"/>
</dbReference>
<evidence type="ECO:0000313" key="1">
    <source>
        <dbReference type="EnsemblMetazoa" id="PPA24165.1"/>
    </source>
</evidence>
<dbReference type="Pfam" id="PF10319">
    <property type="entry name" value="7TM_GPCR_Srj"/>
    <property type="match status" value="1"/>
</dbReference>
<keyword evidence="2" id="KW-1185">Reference proteome</keyword>
<dbReference type="InterPro" id="IPR001841">
    <property type="entry name" value="Znf_RING"/>
</dbReference>
<dbReference type="PROSITE" id="PS00518">
    <property type="entry name" value="ZF_RING_1"/>
    <property type="match status" value="1"/>
</dbReference>
<dbReference type="PANTHER" id="PTHR45907:SF16">
    <property type="entry name" value="SERPENTINE RECEPTOR, CLASS J"/>
    <property type="match status" value="1"/>
</dbReference>
<dbReference type="SUPFAM" id="SSF57850">
    <property type="entry name" value="RING/U-box"/>
    <property type="match status" value="1"/>
</dbReference>
<dbReference type="Gene3D" id="3.30.40.10">
    <property type="entry name" value="Zinc/RING finger domain, C3HC4 (zinc finger)"/>
    <property type="match status" value="1"/>
</dbReference>
<protein>
    <submittedName>
        <fullName evidence="1">G protein-coupled receptor</fullName>
    </submittedName>
</protein>
<dbReference type="InterPro" id="IPR019428">
    <property type="entry name" value="7TM_GPCR_serpentine_rcpt_Str"/>
</dbReference>
<name>A0A2A6C2P7_PRIPA</name>
<reference evidence="2" key="1">
    <citation type="journal article" date="2008" name="Nat. Genet.">
        <title>The Pristionchus pacificus genome provides a unique perspective on nematode lifestyle and parasitism.</title>
        <authorList>
            <person name="Dieterich C."/>
            <person name="Clifton S.W."/>
            <person name="Schuster L.N."/>
            <person name="Chinwalla A."/>
            <person name="Delehaunty K."/>
            <person name="Dinkelacker I."/>
            <person name="Fulton L."/>
            <person name="Fulton R."/>
            <person name="Godfrey J."/>
            <person name="Minx P."/>
            <person name="Mitreva M."/>
            <person name="Roeseler W."/>
            <person name="Tian H."/>
            <person name="Witte H."/>
            <person name="Yang S.P."/>
            <person name="Wilson R.K."/>
            <person name="Sommer R.J."/>
        </authorList>
    </citation>
    <scope>NUCLEOTIDE SEQUENCE [LARGE SCALE GENOMIC DNA]</scope>
    <source>
        <strain evidence="2">PS312</strain>
    </source>
</reference>
<accession>A0A2A6C2P7</accession>
<dbReference type="EnsemblMetazoa" id="PPA24165.1">
    <property type="protein sequence ID" value="PPA24165.1"/>
    <property type="gene ID" value="WBGene00113719"/>
</dbReference>
<dbReference type="PROSITE" id="PS50089">
    <property type="entry name" value="ZF_RING_2"/>
    <property type="match status" value="1"/>
</dbReference>
<accession>A0A8R1YKM7</accession>
<organism evidence="1 2">
    <name type="scientific">Pristionchus pacificus</name>
    <name type="common">Parasitic nematode worm</name>
    <dbReference type="NCBI Taxonomy" id="54126"/>
    <lineage>
        <taxon>Eukaryota</taxon>
        <taxon>Metazoa</taxon>
        <taxon>Ecdysozoa</taxon>
        <taxon>Nematoda</taxon>
        <taxon>Chromadorea</taxon>
        <taxon>Rhabditida</taxon>
        <taxon>Rhabditina</taxon>
        <taxon>Diplogasteromorpha</taxon>
        <taxon>Diplogasteroidea</taxon>
        <taxon>Neodiplogasteridae</taxon>
        <taxon>Pristionchus</taxon>
    </lineage>
</organism>
<reference evidence="1" key="2">
    <citation type="submission" date="2022-06" db="UniProtKB">
        <authorList>
            <consortium name="EnsemblMetazoa"/>
        </authorList>
    </citation>
    <scope>IDENTIFICATION</scope>
    <source>
        <strain evidence="1">PS312</strain>
    </source>
</reference>
<sequence length="1434" mass="163988">MLSIHNEERELVKEIHANPRTKEQIQKRFGKSNLRLRQNFRMSTNEEEFLAIDERSSVDILLRLECKYCEQGFDGDEHTPFLSPCGHLYCDECLQDNSDESIECPCGTRFDAEDAMECFALKSLFHHLSTVRALRCSNCERLHPIENSVRLIFENDQEHNFCVWCAFVKLIEDASVIAVHFDEDIKDVSRRPTDGEMMSSLGEEGIEIMRTIVCCCLCERRIPVKRQNNLQQEMRKAAMTAIILPFTIIPSSPTDHVIISAGISSAQALQCGHFVCSQRCLSKNIDHNNISCCFCDMEIEEDGIRSDSLNDLLVTASAGEKCAVCLKNRSTKDLCFVDQETKCVWCMVQMKTAEEIEEYSVEFTRSCLKMNVTLRFGWEVDLILMDFIFWFQWIIESFVILLHLTIFMILKSQETLIAVDIKLGYTMDQVAMVFFGWTICYIIKMYPIYPWPGFYCEGILCIMIPDVPMWCLMSLSALAIISVVPFFQYLTFRMYTHVMSLSTSPFLVGQRTQFFLLTMSTSMLAANVIAFGIFSKEPPFVQYLYNEPEMNALLNSRGGRIIMFGIPGDPSLFRYGTQIICVAIFYVVPLIFLLDLMIIDTSNWPEWALAVIRPVIIILLSLKSTVQSMIFLLKNPNYTKRVFVVIVDSIRCRKSSPLVSNVQVVTNVVDCQFDRLLKESNRIGAYRNLVGCFCLSDLYYTMIHWLVYPIPETYNNAFAMKGHRDTVSNPHLLQEPLGFFAAFFSTTCPTKLIGLCVLYFLFSPDEQSMAVLAPFFAGNSSSPVIHNKKEAHEYMQALYWAGETFDQPRWRDLIGAFIMAVIIIIAYVVIVTSCIARISGEMNKCNRSNEIKHSDDISAYNDVLSSRRISFNSVSVFCPPFCVSHPLFDPLVLIFCIPEYSKTFLRDLGLSRFDSKQDFSRALQYFITNAVCVNVFIALSLIVNLMLLRILRTSRRSAIGAYRYLIMWFCLSDLYYTIIHWQIPETFHNSFLLKGHGLFHSRLGPCIYAAAYLQAFPILAFHFVYRTLAIRNLFVSFVLFAPDEQSMNVLGPFFAGNFSSPVVHNKHNAHEYLQAVYWAGETFEEPRWRNLIGALIVIVIIVIAYIMIVTCCFLIKGYLKSHAKSTRAILLHRQLFRSLICQTVYPLITTYYLSTRSLRRIAHICFSSFAWNFSLFYEDEGNLNSSIFYFKTTFRMYAIAFSTLFLLLYAIGFIRSAAMRKAFRSLGLMKEVVSSFNGSLNFSFYFSNQHFFVILHSKTTQMSKDMRIGYIFGQTLFRLVRYSKAAPFAISSKCILSFLGPGTHYNLRLIQLSISDSIAMVLYAVFECSLLGHHVHFCLGDRISCSILPVPHFIDILKSVASTIILLANTVAFGAFAVEPEFMQELHNVPEVAALLNSRGGRVIMFGHPGQPGQSVSAYTHELENRLEKVLFSQ</sequence>
<dbReference type="PANTHER" id="PTHR45907">
    <property type="entry name" value="SERPENTINE RECEPTOR, CLASS J"/>
    <property type="match status" value="1"/>
</dbReference>
<dbReference type="InterPro" id="IPR017907">
    <property type="entry name" value="Znf_RING_CS"/>
</dbReference>
<gene>
    <name evidence="1" type="primary">WBGene00113719</name>
</gene>
<dbReference type="Pfam" id="PF10326">
    <property type="entry name" value="7TM_GPCR_Str"/>
    <property type="match status" value="1"/>
</dbReference>
<evidence type="ECO:0000313" key="2">
    <source>
        <dbReference type="Proteomes" id="UP000005239"/>
    </source>
</evidence>